<dbReference type="PROSITE" id="PS51030">
    <property type="entry name" value="NUCLEAR_REC_DBD_2"/>
    <property type="match status" value="2"/>
</dbReference>
<dbReference type="EnsemblMetazoa" id="PPA13590.1">
    <property type="protein sequence ID" value="PPA13590.1"/>
    <property type="gene ID" value="WBGene00103144"/>
</dbReference>
<feature type="compositionally biased region" description="Pro residues" evidence="1">
    <location>
        <begin position="529"/>
        <end position="545"/>
    </location>
</feature>
<evidence type="ECO:0000313" key="2">
    <source>
        <dbReference type="EnsemblMetazoa" id="PPA13590.1"/>
    </source>
</evidence>
<dbReference type="GO" id="GO:0008270">
    <property type="term" value="F:zinc ion binding"/>
    <property type="evidence" value="ECO:0007669"/>
    <property type="project" value="InterPro"/>
</dbReference>
<evidence type="ECO:0000313" key="3">
    <source>
        <dbReference type="Proteomes" id="UP000005239"/>
    </source>
</evidence>
<dbReference type="Gene3D" id="1.10.565.10">
    <property type="entry name" value="Retinoid X Receptor"/>
    <property type="match status" value="2"/>
</dbReference>
<proteinExistence type="predicted"/>
<accession>A0A2A6BDZ8</accession>
<dbReference type="InterPro" id="IPR035500">
    <property type="entry name" value="NHR-like_dom_sf"/>
</dbReference>
<dbReference type="GO" id="GO:0005634">
    <property type="term" value="C:nucleus"/>
    <property type="evidence" value="ECO:0000318"/>
    <property type="project" value="GO_Central"/>
</dbReference>
<name>A0A2A6BDZ8_PRIPA</name>
<evidence type="ECO:0000256" key="1">
    <source>
        <dbReference type="SAM" id="MobiDB-lite"/>
    </source>
</evidence>
<dbReference type="Gene3D" id="3.30.50.10">
    <property type="entry name" value="Erythroid Transcription Factor GATA-1, subunit A"/>
    <property type="match status" value="2"/>
</dbReference>
<keyword evidence="3" id="KW-1185">Reference proteome</keyword>
<protein>
    <submittedName>
        <fullName evidence="2">Nuclear receptor</fullName>
    </submittedName>
</protein>
<dbReference type="InterPro" id="IPR001628">
    <property type="entry name" value="Znf_hrmn_rcpt"/>
</dbReference>
<accession>A0A8R1UB10</accession>
<dbReference type="InterPro" id="IPR013088">
    <property type="entry name" value="Znf_NHR/GATA"/>
</dbReference>
<sequence>FISSLFSPTDQPSLSLPICTFFSIDHLSMDSRSCLICTSPTRNAHLGVDACRACAAFFKRTINSGRNFTCRQGNGKCMIRKKEPFLCRKCRFDRCSELGMKWDGKKEEEEDDPIEGTFEGPSEDITVISETILRKILNEYKYSCDQRKEEESSLRAKNPSEHIRVQDPPHEVYLSKSTFSSECMRINIEGYYSFLSRSFIEFSTLSSVEQCWIIGKCTPVIFLLEGNFLSKKIFKNEKYFMLSLTSVLHLDALDYFLSDEEAEKKQDIIKAMKFYTSKQIEYTWPLIEKADLSETEFVVLITIMVWQFGNIHSMSPSLCSIGEEILREVFSDLHRYYREEMNVDDYSVRMGNLMSLGHAIIEASCLMEEEFTVYSLMDLFHPNAFIRRLFSTQFTPKVQYRSCMICGGPTKCSHMGIDACRACSTFYRRTKEKNAPLVCRTGSGRCTLDRDEGFTCKKCRFERFSQVLEGSKADNPTTSSYVARLVQKITAEQQMTPSPIEEALILQNTMSNEPNEVAKDEEKPLTPASLPPPSLPPPSVPPPSTPIQQTLILPQSPLMTPTVTIPRYIPIDTLATSQSLERKTMNRIKQSYSLLCLVRRTSELANRRTPLYPLQAASGDITYVPATLSSLNQATRILVTALFDFASTAFDEFGTLDSNDKWLLVKNFTHSFSCIESFYRGNLIFPGKDTICMAGYTAYFDFNDIQTFFSDSPNPSNAEQAKEMINGFLKDNSKIFHETIRRINPTEDEFLALLGLIFWNIDSTPASESLIAMAGRNRKIILHELHILYKEEKRLTEYAGRLGDLFFFMMTYQTCIARMPERFEYFRLLDLIDDNDLVYQMQKTQDQ</sequence>
<dbReference type="SUPFAM" id="SSF48508">
    <property type="entry name" value="Nuclear receptor ligand-binding domain"/>
    <property type="match status" value="2"/>
</dbReference>
<dbReference type="SMART" id="SM00430">
    <property type="entry name" value="HOLI"/>
    <property type="match status" value="2"/>
</dbReference>
<dbReference type="PANTHER" id="PTHR46011:SF6">
    <property type="entry name" value="HIGH ZINC ACTIVATED NUCLEAR RECEPTOR PROTEIN"/>
    <property type="match status" value="1"/>
</dbReference>
<dbReference type="SMART" id="SM00399">
    <property type="entry name" value="ZnF_C4"/>
    <property type="match status" value="2"/>
</dbReference>
<dbReference type="PRINTS" id="PR00047">
    <property type="entry name" value="STROIDFINGER"/>
</dbReference>
<dbReference type="GO" id="GO:0043565">
    <property type="term" value="F:sequence-specific DNA binding"/>
    <property type="evidence" value="ECO:0007669"/>
    <property type="project" value="InterPro"/>
</dbReference>
<dbReference type="Pfam" id="PF00104">
    <property type="entry name" value="Hormone_recep"/>
    <property type="match status" value="2"/>
</dbReference>
<dbReference type="SUPFAM" id="SSF57716">
    <property type="entry name" value="Glucocorticoid receptor-like (DNA-binding domain)"/>
    <property type="match status" value="2"/>
</dbReference>
<dbReference type="Proteomes" id="UP000005239">
    <property type="component" value="Unassembled WGS sequence"/>
</dbReference>
<organism evidence="2 3">
    <name type="scientific">Pristionchus pacificus</name>
    <name type="common">Parasitic nematode worm</name>
    <dbReference type="NCBI Taxonomy" id="54126"/>
    <lineage>
        <taxon>Eukaryota</taxon>
        <taxon>Metazoa</taxon>
        <taxon>Ecdysozoa</taxon>
        <taxon>Nematoda</taxon>
        <taxon>Chromadorea</taxon>
        <taxon>Rhabditida</taxon>
        <taxon>Rhabditina</taxon>
        <taxon>Diplogasteromorpha</taxon>
        <taxon>Diplogasteroidea</taxon>
        <taxon>Neodiplogasteridae</taxon>
        <taxon>Pristionchus</taxon>
    </lineage>
</organism>
<dbReference type="PROSITE" id="PS51843">
    <property type="entry name" value="NR_LBD"/>
    <property type="match status" value="2"/>
</dbReference>
<feature type="region of interest" description="Disordered" evidence="1">
    <location>
        <begin position="515"/>
        <end position="548"/>
    </location>
</feature>
<dbReference type="InterPro" id="IPR000536">
    <property type="entry name" value="Nucl_hrmn_rcpt_lig-bd"/>
</dbReference>
<dbReference type="AlphaFoldDB" id="A0A2A6BDZ8"/>
<reference evidence="2" key="2">
    <citation type="submission" date="2022-06" db="UniProtKB">
        <authorList>
            <consortium name="EnsemblMetazoa"/>
        </authorList>
    </citation>
    <scope>IDENTIFICATION</scope>
    <source>
        <strain evidence="2">PS312</strain>
    </source>
</reference>
<gene>
    <name evidence="2" type="primary">WBGene00103144</name>
</gene>
<dbReference type="GO" id="GO:0003700">
    <property type="term" value="F:DNA-binding transcription factor activity"/>
    <property type="evidence" value="ECO:0000318"/>
    <property type="project" value="GO_Central"/>
</dbReference>
<dbReference type="Pfam" id="PF00105">
    <property type="entry name" value="zf-C4"/>
    <property type="match status" value="2"/>
</dbReference>
<dbReference type="PANTHER" id="PTHR46011">
    <property type="entry name" value="NUCLEAR HORMONE RECEPTOR FAMILY MEMBER NHR-86-RELATED"/>
    <property type="match status" value="1"/>
</dbReference>
<reference evidence="3" key="1">
    <citation type="journal article" date="2008" name="Nat. Genet.">
        <title>The Pristionchus pacificus genome provides a unique perspective on nematode lifestyle and parasitism.</title>
        <authorList>
            <person name="Dieterich C."/>
            <person name="Clifton S.W."/>
            <person name="Schuster L.N."/>
            <person name="Chinwalla A."/>
            <person name="Delehaunty K."/>
            <person name="Dinkelacker I."/>
            <person name="Fulton L."/>
            <person name="Fulton R."/>
            <person name="Godfrey J."/>
            <person name="Minx P."/>
            <person name="Mitreva M."/>
            <person name="Roeseler W."/>
            <person name="Tian H."/>
            <person name="Witte H."/>
            <person name="Yang S.P."/>
            <person name="Wilson R.K."/>
            <person name="Sommer R.J."/>
        </authorList>
    </citation>
    <scope>NUCLEOTIDE SEQUENCE [LARGE SCALE GENOMIC DNA]</scope>
    <source>
        <strain evidence="3">PS312</strain>
    </source>
</reference>